<reference evidence="1" key="1">
    <citation type="submission" date="2019-04" db="EMBL/GenBank/DDBJ databases">
        <title>Microbes associate with the intestines of laboratory mice.</title>
        <authorList>
            <person name="Navarre W."/>
            <person name="Wong E."/>
            <person name="Huang K."/>
            <person name="Tropini C."/>
            <person name="Ng K."/>
            <person name="Yu B."/>
        </authorList>
    </citation>
    <scope>NUCLEOTIDE SEQUENCE</scope>
    <source>
        <strain evidence="1">NM01_1-7b</strain>
    </source>
</reference>
<evidence type="ECO:0000313" key="2">
    <source>
        <dbReference type="Proteomes" id="UP000304953"/>
    </source>
</evidence>
<organism evidence="1 2">
    <name type="scientific">Petralouisia muris</name>
    <dbReference type="NCBI Taxonomy" id="3032872"/>
    <lineage>
        <taxon>Bacteria</taxon>
        <taxon>Bacillati</taxon>
        <taxon>Bacillota</taxon>
        <taxon>Clostridia</taxon>
        <taxon>Lachnospirales</taxon>
        <taxon>Lachnospiraceae</taxon>
        <taxon>Petralouisia</taxon>
    </lineage>
</organism>
<name>A0AC61RPM1_9FIRM</name>
<keyword evidence="2" id="KW-1185">Reference proteome</keyword>
<dbReference type="EMBL" id="SRYA01000075">
    <property type="protein sequence ID" value="TGY90990.1"/>
    <property type="molecule type" value="Genomic_DNA"/>
</dbReference>
<proteinExistence type="predicted"/>
<dbReference type="Proteomes" id="UP000304953">
    <property type="component" value="Unassembled WGS sequence"/>
</dbReference>
<accession>A0AC61RPM1</accession>
<evidence type="ECO:0000313" key="1">
    <source>
        <dbReference type="EMBL" id="TGY90990.1"/>
    </source>
</evidence>
<gene>
    <name evidence="1" type="ORF">E5329_23405</name>
</gene>
<sequence>MEEIVVFTVTMYSKDGKSIFDNLCELNKETFTQFVPSEDSVCKTIHSLKSRGMFIEASSEVGITCSCSKVHFENTFATKVTKSKVKGIQEGEYFTYEIEDEIDIPTWLECVEKITMPRQMFVLDERIQPQLPYFHYTLPKGIQQVAKKELLDKCMFDRKECKVGIIDTGLYNHDYFKKNSYEFSVDSAVSFFDCNKDERGHGTGMSAVLLALLDKSKITMIKASNLNWSYPVAALQQASKYNFDVLNCSWGIIGFEPQAYLEIANLINKGTIVVFSCGNGATDRKKSFLQTIAYPDVISVGGCMVHMDGTIEVSDISSSYDSDLFENRHAPDLCGICGKMPYAQIILMPIQPAALFDFENGKRDGTAQDDGWFVSSGTSAAAAYVSGIVANILEASLIQKEDVSEFLINSCKKVSEGKNFMGEVASGREYDLATGSGFLDFESVLSNLDYSKTKGDINEV</sequence>
<protein>
    <submittedName>
        <fullName evidence="1">Uncharacterized protein</fullName>
    </submittedName>
</protein>
<comment type="caution">
    <text evidence="1">The sequence shown here is derived from an EMBL/GenBank/DDBJ whole genome shotgun (WGS) entry which is preliminary data.</text>
</comment>